<sequence length="233" mass="26690">MNGLLEAREISCRVQQVDAKGVTLLLYVTSRAGQEKLDEKYGVLGWKDEYREIGGQLFCRISAWDCDSGQWIYKEDVGTESFTEKEKGRASDAFKRACVKHGIARELYSAPRIYIPASQCSIVERKDKSGKGTGKYNTYDKFHVNKITYNAYKEINELEIANQDLTIVFKQYGAALIDDIKYKLLLYKMEEADVLAEDIINIIRGNTLKEMLVDEYVKVIKKLDKTIEVKRGK</sequence>
<evidence type="ECO:0000313" key="2">
    <source>
        <dbReference type="Proteomes" id="UP000289794"/>
    </source>
</evidence>
<evidence type="ECO:0008006" key="3">
    <source>
        <dbReference type="Google" id="ProtNLM"/>
    </source>
</evidence>
<dbReference type="EMBL" id="CP035945">
    <property type="protein sequence ID" value="QBE95256.1"/>
    <property type="molecule type" value="Genomic_DNA"/>
</dbReference>
<organism evidence="1 2">
    <name type="scientific">Blautia producta</name>
    <dbReference type="NCBI Taxonomy" id="33035"/>
    <lineage>
        <taxon>Bacteria</taxon>
        <taxon>Bacillati</taxon>
        <taxon>Bacillota</taxon>
        <taxon>Clostridia</taxon>
        <taxon>Lachnospirales</taxon>
        <taxon>Lachnospiraceae</taxon>
        <taxon>Blautia</taxon>
    </lineage>
</organism>
<protein>
    <recommendedName>
        <fullName evidence="3">Rad52/22 family double-strand break repair protein</fullName>
    </recommendedName>
</protein>
<dbReference type="KEGG" id="bpro:PMF13cell1_00771"/>
<accession>A0A4P6LTF6</accession>
<evidence type="ECO:0000313" key="1">
    <source>
        <dbReference type="EMBL" id="QBE95256.1"/>
    </source>
</evidence>
<gene>
    <name evidence="1" type="ORF">PMF13cell1_00771</name>
</gene>
<dbReference type="Proteomes" id="UP000289794">
    <property type="component" value="Chromosome"/>
</dbReference>
<reference evidence="1 2" key="1">
    <citation type="submission" date="2019-01" db="EMBL/GenBank/DDBJ databases">
        <title>PMF-metabolizing Aryl O-demethylase.</title>
        <authorList>
            <person name="Kim M."/>
        </authorList>
    </citation>
    <scope>NUCLEOTIDE SEQUENCE [LARGE SCALE GENOMIC DNA]</scope>
    <source>
        <strain evidence="1 2">PMF1</strain>
    </source>
</reference>
<proteinExistence type="predicted"/>
<dbReference type="RefSeq" id="WP_205730557.1">
    <property type="nucleotide sequence ID" value="NZ_CP035945.1"/>
</dbReference>
<name>A0A4P6LTF6_9FIRM</name>
<dbReference type="AlphaFoldDB" id="A0A4P6LTF6"/>